<dbReference type="AlphaFoldDB" id="M2T8H4"/>
<reference evidence="2 3" key="1">
    <citation type="journal article" date="2012" name="PLoS Pathog.">
        <title>Diverse lifestyles and strategies of plant pathogenesis encoded in the genomes of eighteen Dothideomycetes fungi.</title>
        <authorList>
            <person name="Ohm R.A."/>
            <person name="Feau N."/>
            <person name="Henrissat B."/>
            <person name="Schoch C.L."/>
            <person name="Horwitz B.A."/>
            <person name="Barry K.W."/>
            <person name="Condon B.J."/>
            <person name="Copeland A.C."/>
            <person name="Dhillon B."/>
            <person name="Glaser F."/>
            <person name="Hesse C.N."/>
            <person name="Kosti I."/>
            <person name="LaButti K."/>
            <person name="Lindquist E.A."/>
            <person name="Lucas S."/>
            <person name="Salamov A.A."/>
            <person name="Bradshaw R.E."/>
            <person name="Ciuffetti L."/>
            <person name="Hamelin R.C."/>
            <person name="Kema G.H.J."/>
            <person name="Lawrence C."/>
            <person name="Scott J.A."/>
            <person name="Spatafora J.W."/>
            <person name="Turgeon B.G."/>
            <person name="de Wit P.J.G.M."/>
            <person name="Zhong S."/>
            <person name="Goodwin S.B."/>
            <person name="Grigoriev I.V."/>
        </authorList>
    </citation>
    <scope>NUCLEOTIDE SEQUENCE [LARGE SCALE GENOMIC DNA]</scope>
    <source>
        <strain evidence="3">ND90Pr / ATCC 201652</strain>
    </source>
</reference>
<dbReference type="KEGG" id="bsc:COCSADRAFT_306996"/>
<dbReference type="RefSeq" id="XP_007698666.1">
    <property type="nucleotide sequence ID" value="XM_007700476.1"/>
</dbReference>
<feature type="chain" id="PRO_5004025716" description="Coenzyme Q-binding protein COQ10 START domain-containing protein" evidence="1">
    <location>
        <begin position="23"/>
        <end position="202"/>
    </location>
</feature>
<dbReference type="InterPro" id="IPR023393">
    <property type="entry name" value="START-like_dom_sf"/>
</dbReference>
<accession>M2T8H4</accession>
<keyword evidence="3" id="KW-1185">Reference proteome</keyword>
<dbReference type="Gene3D" id="3.30.530.20">
    <property type="match status" value="1"/>
</dbReference>
<proteinExistence type="predicted"/>
<reference evidence="3" key="2">
    <citation type="journal article" date="2013" name="PLoS Genet.">
        <title>Comparative genome structure, secondary metabolite, and effector coding capacity across Cochliobolus pathogens.</title>
        <authorList>
            <person name="Condon B.J."/>
            <person name="Leng Y."/>
            <person name="Wu D."/>
            <person name="Bushley K.E."/>
            <person name="Ohm R.A."/>
            <person name="Otillar R."/>
            <person name="Martin J."/>
            <person name="Schackwitz W."/>
            <person name="Grimwood J."/>
            <person name="MohdZainudin N."/>
            <person name="Xue C."/>
            <person name="Wang R."/>
            <person name="Manning V.A."/>
            <person name="Dhillon B."/>
            <person name="Tu Z.J."/>
            <person name="Steffenson B.J."/>
            <person name="Salamov A."/>
            <person name="Sun H."/>
            <person name="Lowry S."/>
            <person name="LaButti K."/>
            <person name="Han J."/>
            <person name="Copeland A."/>
            <person name="Lindquist E."/>
            <person name="Barry K."/>
            <person name="Schmutz J."/>
            <person name="Baker S.E."/>
            <person name="Ciuffetti L.M."/>
            <person name="Grigoriev I.V."/>
            <person name="Zhong S."/>
            <person name="Turgeon B.G."/>
        </authorList>
    </citation>
    <scope>NUCLEOTIDE SEQUENCE [LARGE SCALE GENOMIC DNA]</scope>
    <source>
        <strain evidence="3">ND90Pr / ATCC 201652</strain>
    </source>
</reference>
<evidence type="ECO:0000313" key="2">
    <source>
        <dbReference type="EMBL" id="EMD65551.1"/>
    </source>
</evidence>
<dbReference type="eggNOG" id="ENOG502S6PP">
    <property type="taxonomic scope" value="Eukaryota"/>
</dbReference>
<dbReference type="HOGENOM" id="CLU_069867_6_0_1"/>
<dbReference type="GeneID" id="19136293"/>
<feature type="signal peptide" evidence="1">
    <location>
        <begin position="1"/>
        <end position="22"/>
    </location>
</feature>
<evidence type="ECO:0000313" key="3">
    <source>
        <dbReference type="Proteomes" id="UP000016934"/>
    </source>
</evidence>
<dbReference type="OrthoDB" id="509124at2759"/>
<dbReference type="EMBL" id="KB445641">
    <property type="protein sequence ID" value="EMD65551.1"/>
    <property type="molecule type" value="Genomic_DNA"/>
</dbReference>
<dbReference type="CDD" id="cd07822">
    <property type="entry name" value="SRPBCC_4"/>
    <property type="match status" value="1"/>
</dbReference>
<dbReference type="Proteomes" id="UP000016934">
    <property type="component" value="Unassembled WGS sequence"/>
</dbReference>
<dbReference type="SUPFAM" id="SSF55961">
    <property type="entry name" value="Bet v1-like"/>
    <property type="match status" value="1"/>
</dbReference>
<evidence type="ECO:0000256" key="1">
    <source>
        <dbReference type="SAM" id="SignalP"/>
    </source>
</evidence>
<keyword evidence="1" id="KW-0732">Signal</keyword>
<evidence type="ECO:0008006" key="4">
    <source>
        <dbReference type="Google" id="ProtNLM"/>
    </source>
</evidence>
<dbReference type="OMA" id="WNPFVRY"/>
<protein>
    <recommendedName>
        <fullName evidence="4">Coenzyme Q-binding protein COQ10 START domain-containing protein</fullName>
    </recommendedName>
</protein>
<organism evidence="2 3">
    <name type="scientific">Cochliobolus sativus (strain ND90Pr / ATCC 201652)</name>
    <name type="common">Common root rot and spot blotch fungus</name>
    <name type="synonym">Bipolaris sorokiniana</name>
    <dbReference type="NCBI Taxonomy" id="665912"/>
    <lineage>
        <taxon>Eukaryota</taxon>
        <taxon>Fungi</taxon>
        <taxon>Dikarya</taxon>
        <taxon>Ascomycota</taxon>
        <taxon>Pezizomycotina</taxon>
        <taxon>Dothideomycetes</taxon>
        <taxon>Pleosporomycetidae</taxon>
        <taxon>Pleosporales</taxon>
        <taxon>Pleosporineae</taxon>
        <taxon>Pleosporaceae</taxon>
        <taxon>Bipolaris</taxon>
    </lineage>
</organism>
<gene>
    <name evidence="2" type="ORF">COCSADRAFT_306996</name>
</gene>
<name>M2T8H4_COCSN</name>
<sequence>MFKSTLVSALCYIFLHATPAFSEYTNLPDVKPGVFEAGTRIEIHNTNFDAVWDLLTDFPNYAAWNPFVRYAVVTSPLNLTLPEQRPVEGKNLYFRVQIPSLPLPVNKDTPDNPLHTQSSQELVTAVQRDLGRLAWSYWPPSVLLSAERWQGITDYGNGTVLYESREVFSGPLAYVVKTTMGEALQASFVGQGEGIKLYLESR</sequence>